<comment type="subunit">
    <text evidence="2">Interacts transiently with the RNA polymerase catalytic core formed by RpoA, RpoB, RpoC and RpoZ (2 alpha, 1 beta, 1 beta' and 1 omega subunit) to form the RNA polymerase holoenzyme that can initiate transcription.</text>
</comment>
<dbReference type="InterPro" id="IPR052704">
    <property type="entry name" value="ECF_Sigma-70_Domain"/>
</dbReference>
<evidence type="ECO:0000256" key="1">
    <source>
        <dbReference type="ARBA" id="ARBA00010641"/>
    </source>
</evidence>
<dbReference type="SUPFAM" id="SSF88946">
    <property type="entry name" value="Sigma2 domain of RNA polymerase sigma factors"/>
    <property type="match status" value="1"/>
</dbReference>
<dbReference type="EMBL" id="CP101989">
    <property type="protein sequence ID" value="UUI65087.1"/>
    <property type="molecule type" value="Genomic_DNA"/>
</dbReference>
<feature type="domain" description="RNA polymerase sigma-70 region 2" evidence="6">
    <location>
        <begin position="17"/>
        <end position="78"/>
    </location>
</feature>
<dbReference type="Pfam" id="PF04542">
    <property type="entry name" value="Sigma70_r2"/>
    <property type="match status" value="1"/>
</dbReference>
<evidence type="ECO:0000256" key="4">
    <source>
        <dbReference type="ARBA" id="ARBA00023082"/>
    </source>
</evidence>
<evidence type="ECO:0000259" key="7">
    <source>
        <dbReference type="Pfam" id="PF08281"/>
    </source>
</evidence>
<evidence type="ECO:0000256" key="2">
    <source>
        <dbReference type="ARBA" id="ARBA00011344"/>
    </source>
</evidence>
<keyword evidence="9" id="KW-1185">Reference proteome</keyword>
<dbReference type="InterPro" id="IPR013249">
    <property type="entry name" value="RNA_pol_sigma70_r4_t2"/>
</dbReference>
<name>A0ABY5K3P7_9CELL</name>
<keyword evidence="4" id="KW-0731">Sigma factor</keyword>
<dbReference type="Gene3D" id="3.10.450.50">
    <property type="match status" value="1"/>
</dbReference>
<reference evidence="8 9" key="1">
    <citation type="submission" date="2022-07" db="EMBL/GenBank/DDBJ databases">
        <title>Novel species in genus cellulomonas.</title>
        <authorList>
            <person name="Ye L."/>
        </authorList>
    </citation>
    <scope>NUCLEOTIDE SEQUENCE [LARGE SCALE GENOMIC DNA]</scope>
    <source>
        <strain evidence="9">zg-Y908</strain>
    </source>
</reference>
<dbReference type="InterPro" id="IPR013325">
    <property type="entry name" value="RNA_pol_sigma_r2"/>
</dbReference>
<comment type="similarity">
    <text evidence="1">Belongs to the sigma-70 factor family. ECF subfamily.</text>
</comment>
<proteinExistence type="inferred from homology"/>
<evidence type="ECO:0000256" key="5">
    <source>
        <dbReference type="ARBA" id="ARBA00023163"/>
    </source>
</evidence>
<dbReference type="InterPro" id="IPR032710">
    <property type="entry name" value="NTF2-like_dom_sf"/>
</dbReference>
<dbReference type="NCBIfam" id="TIGR02937">
    <property type="entry name" value="sigma70-ECF"/>
    <property type="match status" value="1"/>
</dbReference>
<dbReference type="PANTHER" id="PTHR30173:SF43">
    <property type="entry name" value="ECF RNA POLYMERASE SIGMA FACTOR SIGI-RELATED"/>
    <property type="match status" value="1"/>
</dbReference>
<evidence type="ECO:0000313" key="9">
    <source>
        <dbReference type="Proteomes" id="UP001317322"/>
    </source>
</evidence>
<feature type="domain" description="RNA polymerase sigma factor 70 region 4 type 2" evidence="7">
    <location>
        <begin position="119"/>
        <end position="165"/>
    </location>
</feature>
<dbReference type="SUPFAM" id="SSF54427">
    <property type="entry name" value="NTF2-like"/>
    <property type="match status" value="1"/>
</dbReference>
<dbReference type="InterPro" id="IPR014284">
    <property type="entry name" value="RNA_pol_sigma-70_dom"/>
</dbReference>
<dbReference type="InterPro" id="IPR007627">
    <property type="entry name" value="RNA_pol_sigma70_r2"/>
</dbReference>
<dbReference type="Gene3D" id="1.10.1740.10">
    <property type="match status" value="1"/>
</dbReference>
<keyword evidence="3" id="KW-0805">Transcription regulation</keyword>
<evidence type="ECO:0000313" key="8">
    <source>
        <dbReference type="EMBL" id="UUI65087.1"/>
    </source>
</evidence>
<dbReference type="PANTHER" id="PTHR30173">
    <property type="entry name" value="SIGMA 19 FACTOR"/>
    <property type="match status" value="1"/>
</dbReference>
<dbReference type="Proteomes" id="UP001317322">
    <property type="component" value="Chromosome"/>
</dbReference>
<evidence type="ECO:0000256" key="3">
    <source>
        <dbReference type="ARBA" id="ARBA00023015"/>
    </source>
</evidence>
<organism evidence="8 9">
    <name type="scientific">Cellulomonas wangsupingiae</name>
    <dbReference type="NCBI Taxonomy" id="2968085"/>
    <lineage>
        <taxon>Bacteria</taxon>
        <taxon>Bacillati</taxon>
        <taxon>Actinomycetota</taxon>
        <taxon>Actinomycetes</taxon>
        <taxon>Micrococcales</taxon>
        <taxon>Cellulomonadaceae</taxon>
        <taxon>Cellulomonas</taxon>
    </lineage>
</organism>
<keyword evidence="5" id="KW-0804">Transcription</keyword>
<protein>
    <submittedName>
        <fullName evidence="8">Sigma-70 family RNA polymerase sigma factor</fullName>
    </submittedName>
</protein>
<evidence type="ECO:0000259" key="6">
    <source>
        <dbReference type="Pfam" id="PF04542"/>
    </source>
</evidence>
<dbReference type="Gene3D" id="1.10.10.10">
    <property type="entry name" value="Winged helix-like DNA-binding domain superfamily/Winged helix DNA-binding domain"/>
    <property type="match status" value="1"/>
</dbReference>
<dbReference type="RefSeq" id="WP_227563581.1">
    <property type="nucleotide sequence ID" value="NZ_CP101989.1"/>
</dbReference>
<gene>
    <name evidence="8" type="ORF">NP075_18575</name>
</gene>
<dbReference type="InterPro" id="IPR036388">
    <property type="entry name" value="WH-like_DNA-bd_sf"/>
</dbReference>
<dbReference type="Pfam" id="PF08281">
    <property type="entry name" value="Sigma70_r4_2"/>
    <property type="match status" value="1"/>
</dbReference>
<dbReference type="InterPro" id="IPR013324">
    <property type="entry name" value="RNA_pol_sigma_r3/r4-like"/>
</dbReference>
<sequence length="293" mass="31525">MTGAALGPDALAQVFEGERARLLRLAHRVLGSRSDAEDAVQEAWLRLARQEPGSIDNLGAWLTTVVGRVCLDMLRSRRAAPGVPHDEWLAGLEVVADDAPTPEDDAVLADSVGLALLIVLETLRPDERLAFVLHDVFAVPFEQIGQIIGRSTDTTKMLASRARRKVRGTPQQTDRQQARAVVAAFVTAARTGDFDGLLRVLDPDVTLRSHTARGVLVKIGATAVATAAQRGTVFRGRPVLVNGEPGLVLWDANGRPRALMACTVVGERIVDMVSILDPARLEQIDLPEPPPAT</sequence>
<accession>A0ABY5K3P7</accession>
<dbReference type="SUPFAM" id="SSF88659">
    <property type="entry name" value="Sigma3 and sigma4 domains of RNA polymerase sigma factors"/>
    <property type="match status" value="1"/>
</dbReference>